<gene>
    <name evidence="1" type="ORF">NVS47_10235</name>
</gene>
<evidence type="ECO:0000313" key="2">
    <source>
        <dbReference type="Proteomes" id="UP001524944"/>
    </source>
</evidence>
<dbReference type="RefSeq" id="WP_157677461.1">
    <property type="nucleotide sequence ID" value="NZ_CP022121.1"/>
</dbReference>
<accession>A0ABT1Y4S8</accession>
<comment type="caution">
    <text evidence="1">The sequence shown here is derived from an EMBL/GenBank/DDBJ whole genome shotgun (WGS) entry which is preliminary data.</text>
</comment>
<name>A0ABT1Y4S8_9FIRM</name>
<dbReference type="InterPro" id="IPR025459">
    <property type="entry name" value="DUF4279"/>
</dbReference>
<protein>
    <submittedName>
        <fullName evidence="1">DUF4279 domain-containing protein</fullName>
    </submittedName>
</protein>
<dbReference type="EMBL" id="JANPWE010000004">
    <property type="protein sequence ID" value="MCR6545884.1"/>
    <property type="molecule type" value="Genomic_DNA"/>
</dbReference>
<organism evidence="1 2">
    <name type="scientific">Dehalobacterium formicoaceticum</name>
    <dbReference type="NCBI Taxonomy" id="51515"/>
    <lineage>
        <taxon>Bacteria</taxon>
        <taxon>Bacillati</taxon>
        <taxon>Bacillota</taxon>
        <taxon>Clostridia</taxon>
        <taxon>Eubacteriales</taxon>
        <taxon>Peptococcaceae</taxon>
        <taxon>Dehalobacterium</taxon>
    </lineage>
</organism>
<keyword evidence="2" id="KW-1185">Reference proteome</keyword>
<reference evidence="1 2" key="1">
    <citation type="submission" date="2022-08" db="EMBL/GenBank/DDBJ databases">
        <title>Proteogenomics of the novel Dehalobacterium formicoaceticum strain EZ94 highlights a key role of methyltransferases during anaerobic dichloromethane degradation.</title>
        <authorList>
            <person name="Wasmund K."/>
        </authorList>
    </citation>
    <scope>NUCLEOTIDE SEQUENCE [LARGE SCALE GENOMIC DNA]</scope>
    <source>
        <strain evidence="1 2">EZ94</strain>
    </source>
</reference>
<dbReference type="Pfam" id="PF14106">
    <property type="entry name" value="DUF4279"/>
    <property type="match status" value="1"/>
</dbReference>
<proteinExistence type="predicted"/>
<sequence>MDATNIMVDFCIIGEDFNPEIVTKTLQINPSQGWIKGENTLSENRKMIDTCWLISTGYEESLDINEQLSKVLLLVKHKKDSLLELKNNYCIKFLFSIVINIENNQTPAIYFDTELIEFANSIKAEFSIDLYVFS</sequence>
<dbReference type="Proteomes" id="UP001524944">
    <property type="component" value="Unassembled WGS sequence"/>
</dbReference>
<evidence type="ECO:0000313" key="1">
    <source>
        <dbReference type="EMBL" id="MCR6545884.1"/>
    </source>
</evidence>